<gene>
    <name evidence="1" type="ORF">IF1G_06881</name>
</gene>
<organism evidence="1 2">
    <name type="scientific">Cordyceps javanica</name>
    <dbReference type="NCBI Taxonomy" id="43265"/>
    <lineage>
        <taxon>Eukaryota</taxon>
        <taxon>Fungi</taxon>
        <taxon>Dikarya</taxon>
        <taxon>Ascomycota</taxon>
        <taxon>Pezizomycotina</taxon>
        <taxon>Sordariomycetes</taxon>
        <taxon>Hypocreomycetidae</taxon>
        <taxon>Hypocreales</taxon>
        <taxon>Cordycipitaceae</taxon>
        <taxon>Cordyceps</taxon>
    </lineage>
</organism>
<dbReference type="STRING" id="43265.A0A545UZG3"/>
<keyword evidence="2" id="KW-1185">Reference proteome</keyword>
<dbReference type="OrthoDB" id="4865698at2759"/>
<sequence>MPPNISALSQYQIQRFFQENTSVTQELCNTEAERITGYSVTATLCQGGSSYTVEGGQLVVQFRMPSFALDMDLLKSIQQAYRGFAPQHEYRGKLGKVEVYTMNNMGGICMYLARTELQSNNYNLLRITLDDYARFVKPHLLSSYKK</sequence>
<evidence type="ECO:0000313" key="2">
    <source>
        <dbReference type="Proteomes" id="UP000315783"/>
    </source>
</evidence>
<comment type="caution">
    <text evidence="1">The sequence shown here is derived from an EMBL/GenBank/DDBJ whole genome shotgun (WGS) entry which is preliminary data.</text>
</comment>
<dbReference type="Proteomes" id="UP000315783">
    <property type="component" value="Unassembled WGS sequence"/>
</dbReference>
<accession>A0A545UZG3</accession>
<proteinExistence type="predicted"/>
<name>A0A545UZG3_9HYPO</name>
<dbReference type="AlphaFoldDB" id="A0A545UZG3"/>
<evidence type="ECO:0000313" key="1">
    <source>
        <dbReference type="EMBL" id="TQV94870.1"/>
    </source>
</evidence>
<reference evidence="1 2" key="1">
    <citation type="journal article" date="2019" name="Appl. Microbiol. Biotechnol.">
        <title>Genome sequence of Isaria javanica and comparative genome analysis insights into family S53 peptidase evolution in fungal entomopathogens.</title>
        <authorList>
            <person name="Lin R."/>
            <person name="Zhang X."/>
            <person name="Xin B."/>
            <person name="Zou M."/>
            <person name="Gao Y."/>
            <person name="Qin F."/>
            <person name="Hu Q."/>
            <person name="Xie B."/>
            <person name="Cheng X."/>
        </authorList>
    </citation>
    <scope>NUCLEOTIDE SEQUENCE [LARGE SCALE GENOMIC DNA]</scope>
    <source>
        <strain evidence="1 2">IJ1G</strain>
    </source>
</reference>
<dbReference type="EMBL" id="SPUK01000009">
    <property type="protein sequence ID" value="TQV94870.1"/>
    <property type="molecule type" value="Genomic_DNA"/>
</dbReference>
<protein>
    <submittedName>
        <fullName evidence="1">Uncharacterized protein</fullName>
    </submittedName>
</protein>